<dbReference type="PANTHER" id="PTHR11610">
    <property type="entry name" value="LIPASE"/>
    <property type="match status" value="1"/>
</dbReference>
<dbReference type="FunFam" id="3.40.50.1820:FF:000076">
    <property type="entry name" value="phospholipase A1"/>
    <property type="match status" value="1"/>
</dbReference>
<dbReference type="KEGG" id="dwi:6643584"/>
<keyword evidence="6" id="KW-0378">Hydrolase</keyword>
<dbReference type="PANTHER" id="PTHR11610:SF151">
    <property type="entry name" value="PHOSPHOLIPASE A1 MEMBER A-LIKE PROTEIN"/>
    <property type="match status" value="1"/>
</dbReference>
<evidence type="ECO:0000256" key="1">
    <source>
        <dbReference type="ARBA" id="ARBA00004613"/>
    </source>
</evidence>
<dbReference type="OrthoDB" id="199913at2759"/>
<feature type="domain" description="Lipase" evidence="5">
    <location>
        <begin position="20"/>
        <end position="271"/>
    </location>
</feature>
<keyword evidence="7" id="KW-1185">Reference proteome</keyword>
<dbReference type="GO" id="GO:0017171">
    <property type="term" value="F:serine hydrolase activity"/>
    <property type="evidence" value="ECO:0007669"/>
    <property type="project" value="TreeGrafter"/>
</dbReference>
<dbReference type="InterPro" id="IPR000734">
    <property type="entry name" value="TAG_lipase"/>
</dbReference>
<dbReference type="GO" id="GO:0016298">
    <property type="term" value="F:lipase activity"/>
    <property type="evidence" value="ECO:0007669"/>
    <property type="project" value="InterPro"/>
</dbReference>
<dbReference type="EMBL" id="CH963913">
    <property type="protein sequence ID" value="EDW77321.1"/>
    <property type="molecule type" value="Genomic_DNA"/>
</dbReference>
<keyword evidence="3" id="KW-0964">Secreted</keyword>
<dbReference type="eggNOG" id="ENOG502QVXH">
    <property type="taxonomic scope" value="Eukaryota"/>
</dbReference>
<reference evidence="6 7" key="1">
    <citation type="journal article" date="2007" name="Nature">
        <title>Evolution of genes and genomes on the Drosophila phylogeny.</title>
        <authorList>
            <consortium name="Drosophila 12 Genomes Consortium"/>
            <person name="Clark A.G."/>
            <person name="Eisen M.B."/>
            <person name="Smith D.R."/>
            <person name="Bergman C.M."/>
            <person name="Oliver B."/>
            <person name="Markow T.A."/>
            <person name="Kaufman T.C."/>
            <person name="Kellis M."/>
            <person name="Gelbart W."/>
            <person name="Iyer V.N."/>
            <person name="Pollard D.A."/>
            <person name="Sackton T.B."/>
            <person name="Larracuente A.M."/>
            <person name="Singh N.D."/>
            <person name="Abad J.P."/>
            <person name="Abt D.N."/>
            <person name="Adryan B."/>
            <person name="Aguade M."/>
            <person name="Akashi H."/>
            <person name="Anderson W.W."/>
            <person name="Aquadro C.F."/>
            <person name="Ardell D.H."/>
            <person name="Arguello R."/>
            <person name="Artieri C.G."/>
            <person name="Barbash D.A."/>
            <person name="Barker D."/>
            <person name="Barsanti P."/>
            <person name="Batterham P."/>
            <person name="Batzoglou S."/>
            <person name="Begun D."/>
            <person name="Bhutkar A."/>
            <person name="Blanco E."/>
            <person name="Bosak S.A."/>
            <person name="Bradley R.K."/>
            <person name="Brand A.D."/>
            <person name="Brent M.R."/>
            <person name="Brooks A.N."/>
            <person name="Brown R.H."/>
            <person name="Butlin R.K."/>
            <person name="Caggese C."/>
            <person name="Calvi B.R."/>
            <person name="Bernardo de Carvalho A."/>
            <person name="Caspi A."/>
            <person name="Castrezana S."/>
            <person name="Celniker S.E."/>
            <person name="Chang J.L."/>
            <person name="Chapple C."/>
            <person name="Chatterji S."/>
            <person name="Chinwalla A."/>
            <person name="Civetta A."/>
            <person name="Clifton S.W."/>
            <person name="Comeron J.M."/>
            <person name="Costello J.C."/>
            <person name="Coyne J.A."/>
            <person name="Daub J."/>
            <person name="David R.G."/>
            <person name="Delcher A.L."/>
            <person name="Delehaunty K."/>
            <person name="Do C.B."/>
            <person name="Ebling H."/>
            <person name="Edwards K."/>
            <person name="Eickbush T."/>
            <person name="Evans J.D."/>
            <person name="Filipski A."/>
            <person name="Findeiss S."/>
            <person name="Freyhult E."/>
            <person name="Fulton L."/>
            <person name="Fulton R."/>
            <person name="Garcia A.C."/>
            <person name="Gardiner A."/>
            <person name="Garfield D.A."/>
            <person name="Garvin B.E."/>
            <person name="Gibson G."/>
            <person name="Gilbert D."/>
            <person name="Gnerre S."/>
            <person name="Godfrey J."/>
            <person name="Good R."/>
            <person name="Gotea V."/>
            <person name="Gravely B."/>
            <person name="Greenberg A.J."/>
            <person name="Griffiths-Jones S."/>
            <person name="Gross S."/>
            <person name="Guigo R."/>
            <person name="Gustafson E.A."/>
            <person name="Haerty W."/>
            <person name="Hahn M.W."/>
            <person name="Halligan D.L."/>
            <person name="Halpern A.L."/>
            <person name="Halter G.M."/>
            <person name="Han M.V."/>
            <person name="Heger A."/>
            <person name="Hillier L."/>
            <person name="Hinrichs A.S."/>
            <person name="Holmes I."/>
            <person name="Hoskins R.A."/>
            <person name="Hubisz M.J."/>
            <person name="Hultmark D."/>
            <person name="Huntley M.A."/>
            <person name="Jaffe D.B."/>
            <person name="Jagadeeshan S."/>
            <person name="Jeck W.R."/>
            <person name="Johnson J."/>
            <person name="Jones C.D."/>
            <person name="Jordan W.C."/>
            <person name="Karpen G.H."/>
            <person name="Kataoka E."/>
            <person name="Keightley P.D."/>
            <person name="Kheradpour P."/>
            <person name="Kirkness E.F."/>
            <person name="Koerich L.B."/>
            <person name="Kristiansen K."/>
            <person name="Kudrna D."/>
            <person name="Kulathinal R.J."/>
            <person name="Kumar S."/>
            <person name="Kwok R."/>
            <person name="Lander E."/>
            <person name="Langley C.H."/>
            <person name="Lapoint R."/>
            <person name="Lazzaro B.P."/>
            <person name="Lee S.J."/>
            <person name="Levesque L."/>
            <person name="Li R."/>
            <person name="Lin C.F."/>
            <person name="Lin M.F."/>
            <person name="Lindblad-Toh K."/>
            <person name="Llopart A."/>
            <person name="Long M."/>
            <person name="Low L."/>
            <person name="Lozovsky E."/>
            <person name="Lu J."/>
            <person name="Luo M."/>
            <person name="Machado C.A."/>
            <person name="Makalowski W."/>
            <person name="Marzo M."/>
            <person name="Matsuda M."/>
            <person name="Matzkin L."/>
            <person name="McAllister B."/>
            <person name="McBride C.S."/>
            <person name="McKernan B."/>
            <person name="McKernan K."/>
            <person name="Mendez-Lago M."/>
            <person name="Minx P."/>
            <person name="Mollenhauer M.U."/>
            <person name="Montooth K."/>
            <person name="Mount S.M."/>
            <person name="Mu X."/>
            <person name="Myers E."/>
            <person name="Negre B."/>
            <person name="Newfeld S."/>
            <person name="Nielsen R."/>
            <person name="Noor M.A."/>
            <person name="O'Grady P."/>
            <person name="Pachter L."/>
            <person name="Papaceit M."/>
            <person name="Parisi M.J."/>
            <person name="Parisi M."/>
            <person name="Parts L."/>
            <person name="Pedersen J.S."/>
            <person name="Pesole G."/>
            <person name="Phillippy A.M."/>
            <person name="Ponting C.P."/>
            <person name="Pop M."/>
            <person name="Porcelli D."/>
            <person name="Powell J.R."/>
            <person name="Prohaska S."/>
            <person name="Pruitt K."/>
            <person name="Puig M."/>
            <person name="Quesneville H."/>
            <person name="Ram K.R."/>
            <person name="Rand D."/>
            <person name="Rasmussen M.D."/>
            <person name="Reed L.K."/>
            <person name="Reenan R."/>
            <person name="Reily A."/>
            <person name="Remington K.A."/>
            <person name="Rieger T.T."/>
            <person name="Ritchie M.G."/>
            <person name="Robin C."/>
            <person name="Rogers Y.H."/>
            <person name="Rohde C."/>
            <person name="Rozas J."/>
            <person name="Rubenfield M.J."/>
            <person name="Ruiz A."/>
            <person name="Russo S."/>
            <person name="Salzberg S.L."/>
            <person name="Sanchez-Gracia A."/>
            <person name="Saranga D.J."/>
            <person name="Sato H."/>
            <person name="Schaeffer S.W."/>
            <person name="Schatz M.C."/>
            <person name="Schlenke T."/>
            <person name="Schwartz R."/>
            <person name="Segarra C."/>
            <person name="Singh R.S."/>
            <person name="Sirot L."/>
            <person name="Sirota M."/>
            <person name="Sisneros N.B."/>
            <person name="Smith C.D."/>
            <person name="Smith T.F."/>
            <person name="Spieth J."/>
            <person name="Stage D.E."/>
            <person name="Stark A."/>
            <person name="Stephan W."/>
            <person name="Strausberg R.L."/>
            <person name="Strempel S."/>
            <person name="Sturgill D."/>
            <person name="Sutton G."/>
            <person name="Sutton G.G."/>
            <person name="Tao W."/>
            <person name="Teichmann S."/>
            <person name="Tobari Y.N."/>
            <person name="Tomimura Y."/>
            <person name="Tsolas J.M."/>
            <person name="Valente V.L."/>
            <person name="Venter E."/>
            <person name="Venter J.C."/>
            <person name="Vicario S."/>
            <person name="Vieira F.G."/>
            <person name="Vilella A.J."/>
            <person name="Villasante A."/>
            <person name="Walenz B."/>
            <person name="Wang J."/>
            <person name="Wasserman M."/>
            <person name="Watts T."/>
            <person name="Wilson D."/>
            <person name="Wilson R.K."/>
            <person name="Wing R.A."/>
            <person name="Wolfner M.F."/>
            <person name="Wong A."/>
            <person name="Wong G.K."/>
            <person name="Wu C.I."/>
            <person name="Wu G."/>
            <person name="Yamamoto D."/>
            <person name="Yang H.P."/>
            <person name="Yang S.P."/>
            <person name="Yorke J.A."/>
            <person name="Yoshida K."/>
            <person name="Zdobnov E."/>
            <person name="Zhang P."/>
            <person name="Zhang Y."/>
            <person name="Zimin A.V."/>
            <person name="Baldwin J."/>
            <person name="Abdouelleil A."/>
            <person name="Abdulkadir J."/>
            <person name="Abebe A."/>
            <person name="Abera B."/>
            <person name="Abreu J."/>
            <person name="Acer S.C."/>
            <person name="Aftuck L."/>
            <person name="Alexander A."/>
            <person name="An P."/>
            <person name="Anderson E."/>
            <person name="Anderson S."/>
            <person name="Arachi H."/>
            <person name="Azer M."/>
            <person name="Bachantsang P."/>
            <person name="Barry A."/>
            <person name="Bayul T."/>
            <person name="Berlin A."/>
            <person name="Bessette D."/>
            <person name="Bloom T."/>
            <person name="Blye J."/>
            <person name="Boguslavskiy L."/>
            <person name="Bonnet C."/>
            <person name="Boukhgalter B."/>
            <person name="Bourzgui I."/>
            <person name="Brown A."/>
            <person name="Cahill P."/>
            <person name="Channer S."/>
            <person name="Cheshatsang Y."/>
            <person name="Chuda L."/>
            <person name="Citroen M."/>
            <person name="Collymore A."/>
            <person name="Cooke P."/>
            <person name="Costello M."/>
            <person name="D'Aco K."/>
            <person name="Daza R."/>
            <person name="De Haan G."/>
            <person name="DeGray S."/>
            <person name="DeMaso C."/>
            <person name="Dhargay N."/>
            <person name="Dooley K."/>
            <person name="Dooley E."/>
            <person name="Doricent M."/>
            <person name="Dorje P."/>
            <person name="Dorjee K."/>
            <person name="Dupes A."/>
            <person name="Elong R."/>
            <person name="Falk J."/>
            <person name="Farina A."/>
            <person name="Faro S."/>
            <person name="Ferguson D."/>
            <person name="Fisher S."/>
            <person name="Foley C.D."/>
            <person name="Franke A."/>
            <person name="Friedrich D."/>
            <person name="Gadbois L."/>
            <person name="Gearin G."/>
            <person name="Gearin C.R."/>
            <person name="Giannoukos G."/>
            <person name="Goode T."/>
            <person name="Graham J."/>
            <person name="Grandbois E."/>
            <person name="Grewal S."/>
            <person name="Gyaltsen K."/>
            <person name="Hafez N."/>
            <person name="Hagos B."/>
            <person name="Hall J."/>
            <person name="Henson C."/>
            <person name="Hollinger A."/>
            <person name="Honan T."/>
            <person name="Huard M.D."/>
            <person name="Hughes L."/>
            <person name="Hurhula B."/>
            <person name="Husby M.E."/>
            <person name="Kamat A."/>
            <person name="Kanga B."/>
            <person name="Kashin S."/>
            <person name="Khazanovich D."/>
            <person name="Kisner P."/>
            <person name="Lance K."/>
            <person name="Lara M."/>
            <person name="Lee W."/>
            <person name="Lennon N."/>
            <person name="Letendre F."/>
            <person name="LeVine R."/>
            <person name="Lipovsky A."/>
            <person name="Liu X."/>
            <person name="Liu J."/>
            <person name="Liu S."/>
            <person name="Lokyitsang T."/>
            <person name="Lokyitsang Y."/>
            <person name="Lubonja R."/>
            <person name="Lui A."/>
            <person name="MacDonald P."/>
            <person name="Magnisalis V."/>
            <person name="Maru K."/>
            <person name="Matthews C."/>
            <person name="McCusker W."/>
            <person name="McDonough S."/>
            <person name="Mehta T."/>
            <person name="Meldrim J."/>
            <person name="Meneus L."/>
            <person name="Mihai O."/>
            <person name="Mihalev A."/>
            <person name="Mihova T."/>
            <person name="Mittelman R."/>
            <person name="Mlenga V."/>
            <person name="Montmayeur A."/>
            <person name="Mulrain L."/>
            <person name="Navidi A."/>
            <person name="Naylor J."/>
            <person name="Negash T."/>
            <person name="Nguyen T."/>
            <person name="Nguyen N."/>
            <person name="Nicol R."/>
            <person name="Norbu C."/>
            <person name="Norbu N."/>
            <person name="Novod N."/>
            <person name="O'Neill B."/>
            <person name="Osman S."/>
            <person name="Markiewicz E."/>
            <person name="Oyono O.L."/>
            <person name="Patti C."/>
            <person name="Phunkhang P."/>
            <person name="Pierre F."/>
            <person name="Priest M."/>
            <person name="Raghuraman S."/>
            <person name="Rege F."/>
            <person name="Reyes R."/>
            <person name="Rise C."/>
            <person name="Rogov P."/>
            <person name="Ross K."/>
            <person name="Ryan E."/>
            <person name="Settipalli S."/>
            <person name="Shea T."/>
            <person name="Sherpa N."/>
            <person name="Shi L."/>
            <person name="Shih D."/>
            <person name="Sparrow T."/>
            <person name="Spaulding J."/>
            <person name="Stalker J."/>
            <person name="Stange-Thomann N."/>
            <person name="Stavropoulos S."/>
            <person name="Stone C."/>
            <person name="Strader C."/>
            <person name="Tesfaye S."/>
            <person name="Thomson T."/>
            <person name="Thoulutsang Y."/>
            <person name="Thoulutsang D."/>
            <person name="Topham K."/>
            <person name="Topping I."/>
            <person name="Tsamla T."/>
            <person name="Vassiliev H."/>
            <person name="Vo A."/>
            <person name="Wangchuk T."/>
            <person name="Wangdi T."/>
            <person name="Weiand M."/>
            <person name="Wilkinson J."/>
            <person name="Wilson A."/>
            <person name="Yadav S."/>
            <person name="Young G."/>
            <person name="Yu Q."/>
            <person name="Zembek L."/>
            <person name="Zhong D."/>
            <person name="Zimmer A."/>
            <person name="Zwirko Z."/>
            <person name="Jaffe D.B."/>
            <person name="Alvarez P."/>
            <person name="Brockman W."/>
            <person name="Butler J."/>
            <person name="Chin C."/>
            <person name="Gnerre S."/>
            <person name="Grabherr M."/>
            <person name="Kleber M."/>
            <person name="Mauceli E."/>
            <person name="MacCallum I."/>
        </authorList>
    </citation>
    <scope>NUCLEOTIDE SEQUENCE [LARGE SCALE GENOMIC DNA]</scope>
    <source>
        <strain evidence="7">Tucson 14030-0811.24</strain>
    </source>
</reference>
<dbReference type="HOGENOM" id="CLU_044636_0_0_1"/>
<evidence type="ECO:0000313" key="7">
    <source>
        <dbReference type="Proteomes" id="UP000007798"/>
    </source>
</evidence>
<dbReference type="SMR" id="B4MYY2"/>
<sequence length="428" mass="48849">MTTSNRDITIGPCKWAIGRKCPDPDVKYYIYTRHNPMDRQCLQIDETAEKSNLTNSYFNPRYPTKIIIHGYNSDMFLHPLQQMRDEYLAKSDYNIIYVDWSVLSPGPCYISAVHNTRHAGTCTAQLVERLVETGNTDIHIIGFSLGAQLPNYIARNLNNYTLPRITGLDPAMPLFITAGINDKLDPSDANYVDVIHTNAMVQGKLERCGHADFYMNGGIMQPGCNGQKINSFACSHQRAPAYFLESIRSSKGFWGWACSGYISYLLGMCPPTNFLLEAGDNIRPSTRGMFMIDTNDTSPFALGKWTDLPTLGAKWQTQQHLKRPHHYQNVDPLMQHIDQFGKLASNFNNLDTFGYDAANAYDKWTSYSPSSTEQDDSVEEQETEEFIEDAARDEETHHQTQHLNWWAYRRNLTNGYVDNDIFRLPKMD</sequence>
<evidence type="ECO:0000313" key="6">
    <source>
        <dbReference type="EMBL" id="EDW77321.1"/>
    </source>
</evidence>
<evidence type="ECO:0000256" key="2">
    <source>
        <dbReference type="ARBA" id="ARBA00010701"/>
    </source>
</evidence>
<evidence type="ECO:0000259" key="5">
    <source>
        <dbReference type="Pfam" id="PF00151"/>
    </source>
</evidence>
<dbReference type="Proteomes" id="UP000007798">
    <property type="component" value="Unassembled WGS sequence"/>
</dbReference>
<dbReference type="Gene3D" id="3.40.50.1820">
    <property type="entry name" value="alpha/beta hydrolase"/>
    <property type="match status" value="1"/>
</dbReference>
<dbReference type="InterPro" id="IPR029058">
    <property type="entry name" value="AB_hydrolase_fold"/>
</dbReference>
<comment type="similarity">
    <text evidence="2 4">Belongs to the AB hydrolase superfamily. Lipase family.</text>
</comment>
<evidence type="ECO:0000256" key="3">
    <source>
        <dbReference type="ARBA" id="ARBA00022525"/>
    </source>
</evidence>
<protein>
    <recommendedName>
        <fullName evidence="5">Lipase domain-containing protein</fullName>
    </recommendedName>
</protein>
<dbReference type="SUPFAM" id="SSF53474">
    <property type="entry name" value="alpha/beta-Hydrolases"/>
    <property type="match status" value="1"/>
</dbReference>
<dbReference type="FunCoup" id="B4MYY2">
    <property type="interactions" value="48"/>
</dbReference>
<comment type="subcellular location">
    <subcellularLocation>
        <location evidence="1">Secreted</location>
    </subcellularLocation>
</comment>
<accession>B4MYY2</accession>
<dbReference type="GO" id="GO:0005615">
    <property type="term" value="C:extracellular space"/>
    <property type="evidence" value="ECO:0007669"/>
    <property type="project" value="TreeGrafter"/>
</dbReference>
<evidence type="ECO:0000256" key="4">
    <source>
        <dbReference type="RuleBase" id="RU004262"/>
    </source>
</evidence>
<dbReference type="InParanoid" id="B4MYY2"/>
<dbReference type="InterPro" id="IPR013818">
    <property type="entry name" value="Lipase"/>
</dbReference>
<organism evidence="6 7">
    <name type="scientific">Drosophila willistoni</name>
    <name type="common">Fruit fly</name>
    <dbReference type="NCBI Taxonomy" id="7260"/>
    <lineage>
        <taxon>Eukaryota</taxon>
        <taxon>Metazoa</taxon>
        <taxon>Ecdysozoa</taxon>
        <taxon>Arthropoda</taxon>
        <taxon>Hexapoda</taxon>
        <taxon>Insecta</taxon>
        <taxon>Pterygota</taxon>
        <taxon>Neoptera</taxon>
        <taxon>Endopterygota</taxon>
        <taxon>Diptera</taxon>
        <taxon>Brachycera</taxon>
        <taxon>Muscomorpha</taxon>
        <taxon>Ephydroidea</taxon>
        <taxon>Drosophilidae</taxon>
        <taxon>Drosophila</taxon>
        <taxon>Sophophora</taxon>
    </lineage>
</organism>
<dbReference type="PRINTS" id="PR00821">
    <property type="entry name" value="TAGLIPASE"/>
</dbReference>
<name>B4MYY2_DROWI</name>
<proteinExistence type="inferred from homology"/>
<dbReference type="GO" id="GO:0016042">
    <property type="term" value="P:lipid catabolic process"/>
    <property type="evidence" value="ECO:0007669"/>
    <property type="project" value="TreeGrafter"/>
</dbReference>
<dbReference type="Pfam" id="PF00151">
    <property type="entry name" value="Lipase"/>
    <property type="match status" value="1"/>
</dbReference>
<gene>
    <name evidence="6" type="primary">Dwil\GK18152</name>
    <name evidence="6" type="ORF">Dwil_GK18152</name>
</gene>
<dbReference type="CDD" id="cd00707">
    <property type="entry name" value="Pancreat_lipase_like"/>
    <property type="match status" value="1"/>
</dbReference>
<dbReference type="PhylomeDB" id="B4MYY2"/>
<dbReference type="InterPro" id="IPR033906">
    <property type="entry name" value="Lipase_N"/>
</dbReference>
<dbReference type="OMA" id="ITVGPCK"/>
<dbReference type="AlphaFoldDB" id="B4MYY2"/>